<evidence type="ECO:0000313" key="2">
    <source>
        <dbReference type="EMBL" id="MBT0725411.1"/>
    </source>
</evidence>
<accession>A0ABS5SZ95</accession>
<dbReference type="Proteomes" id="UP000790096">
    <property type="component" value="Unassembled WGS sequence"/>
</dbReference>
<protein>
    <submittedName>
        <fullName evidence="2">Ig domain-containing protein</fullName>
    </submittedName>
</protein>
<dbReference type="SUPFAM" id="SSF49373">
    <property type="entry name" value="Invasin/intimin cell-adhesion fragments"/>
    <property type="match status" value="1"/>
</dbReference>
<dbReference type="SMART" id="SM00635">
    <property type="entry name" value="BID_2"/>
    <property type="match status" value="1"/>
</dbReference>
<dbReference type="Gene3D" id="2.60.40.1080">
    <property type="match status" value="1"/>
</dbReference>
<dbReference type="EMBL" id="JABBFR010000023">
    <property type="protein sequence ID" value="MBT0725411.1"/>
    <property type="molecule type" value="Genomic_DNA"/>
</dbReference>
<dbReference type="RefSeq" id="WP_214238057.1">
    <property type="nucleotide sequence ID" value="NZ_JABBFR010000023.1"/>
</dbReference>
<evidence type="ECO:0000259" key="1">
    <source>
        <dbReference type="SMART" id="SM00635"/>
    </source>
</evidence>
<feature type="domain" description="BIG2" evidence="1">
    <location>
        <begin position="161"/>
        <end position="238"/>
    </location>
</feature>
<keyword evidence="3" id="KW-1185">Reference proteome</keyword>
<reference evidence="2 3" key="1">
    <citation type="submission" date="2020-04" db="EMBL/GenBank/DDBJ databases">
        <title>Genome sequencing of Rosenbergiella species.</title>
        <authorList>
            <person name="Alvarez-Perez S."/>
            <person name="Lievens B."/>
        </authorList>
    </citation>
    <scope>NUCLEOTIDE SEQUENCE [LARGE SCALE GENOMIC DNA]</scope>
    <source>
        <strain evidence="2 3">S61</strain>
    </source>
</reference>
<organism evidence="2 3">
    <name type="scientific">Rosenbergiella gaditana</name>
    <dbReference type="NCBI Taxonomy" id="2726987"/>
    <lineage>
        <taxon>Bacteria</taxon>
        <taxon>Pseudomonadati</taxon>
        <taxon>Pseudomonadota</taxon>
        <taxon>Gammaproteobacteria</taxon>
        <taxon>Enterobacterales</taxon>
        <taxon>Erwiniaceae</taxon>
        <taxon>Rosenbergiella</taxon>
    </lineage>
</organism>
<proteinExistence type="predicted"/>
<gene>
    <name evidence="2" type="ORF">HH682_13480</name>
</gene>
<name>A0ABS5SZ95_9GAMM</name>
<sequence length="244" mass="25877">MEGCKGSSSQLIGRAKTLELAYGCADTQPQESDWKLLGLPTSATWDANPNSLNSDADDGGLTVTMISNADPTYSIDLEVRQNDRSDEFGIQQYVKYFFDEIMARRQPTVWMRFHWGDYYHIGYMNTTGLNDGGGVKDIVTASLELKLADGQSFQIVKVDKSVTGVVVSPTSANVAAGAKKQLSTLIVPSDASNTDVTWTSSDATIATVDDKGLVTGVKAGNVTITATTADGGKTATSAITVTAA</sequence>
<dbReference type="Pfam" id="PF02368">
    <property type="entry name" value="Big_2"/>
    <property type="match status" value="1"/>
</dbReference>
<evidence type="ECO:0000313" key="3">
    <source>
        <dbReference type="Proteomes" id="UP000790096"/>
    </source>
</evidence>
<dbReference type="InterPro" id="IPR008964">
    <property type="entry name" value="Invasin/intimin_cell_adhesion"/>
</dbReference>
<comment type="caution">
    <text evidence="2">The sequence shown here is derived from an EMBL/GenBank/DDBJ whole genome shotgun (WGS) entry which is preliminary data.</text>
</comment>
<dbReference type="InterPro" id="IPR003343">
    <property type="entry name" value="Big_2"/>
</dbReference>